<keyword evidence="12" id="KW-1185">Reference proteome</keyword>
<protein>
    <recommendedName>
        <fullName evidence="9">Transport permease protein</fullName>
    </recommendedName>
</protein>
<evidence type="ECO:0000259" key="10">
    <source>
        <dbReference type="PROSITE" id="PS51012"/>
    </source>
</evidence>
<sequence>MNILKQAYDDLKKYREFMMYSIKSELKVNLTETYLGYIWWLLDPLMYMLVYILVVSVIFGRGDKNFPVFVFCALLSWKWTSTTITTSTSSIKSRSGLLHQIYIPKFLLPLIKNITNSVYYIFGLSMLLVLIGIYKIPFTLHIFEFVPIFFVQFMFLYGLGTILAHLGVYFRDINNILTFSLRLWFYLSPSLYTLDRIPEKIRFLWWFNPMTTFYTSYRNIFMHGISPLYKELGIWLCVSIILMATGLKFLYKFDKNYTKVI</sequence>
<keyword evidence="7 9" id="KW-1133">Transmembrane helix</keyword>
<keyword evidence="6 9" id="KW-0812">Transmembrane</keyword>
<keyword evidence="5" id="KW-0997">Cell inner membrane</keyword>
<accession>A0A267MFB4</accession>
<feature type="transmembrane region" description="Helical" evidence="9">
    <location>
        <begin position="148"/>
        <end position="170"/>
    </location>
</feature>
<name>A0A267MFB4_9FIRM</name>
<dbReference type="InterPro" id="IPR000412">
    <property type="entry name" value="ABC_2_transport"/>
</dbReference>
<evidence type="ECO:0000256" key="8">
    <source>
        <dbReference type="ARBA" id="ARBA00023136"/>
    </source>
</evidence>
<feature type="transmembrane region" description="Helical" evidence="9">
    <location>
        <begin position="117"/>
        <end position="136"/>
    </location>
</feature>
<dbReference type="RefSeq" id="WP_095134718.1">
    <property type="nucleotide sequence ID" value="NZ_NIBG01000017.1"/>
</dbReference>
<dbReference type="Proteomes" id="UP000216024">
    <property type="component" value="Unassembled WGS sequence"/>
</dbReference>
<dbReference type="GO" id="GO:0140359">
    <property type="term" value="F:ABC-type transporter activity"/>
    <property type="evidence" value="ECO:0007669"/>
    <property type="project" value="InterPro"/>
</dbReference>
<dbReference type="GO" id="GO:0015920">
    <property type="term" value="P:lipopolysaccharide transport"/>
    <property type="evidence" value="ECO:0007669"/>
    <property type="project" value="TreeGrafter"/>
</dbReference>
<evidence type="ECO:0000313" key="12">
    <source>
        <dbReference type="Proteomes" id="UP000216024"/>
    </source>
</evidence>
<evidence type="ECO:0000256" key="9">
    <source>
        <dbReference type="RuleBase" id="RU361157"/>
    </source>
</evidence>
<comment type="subcellular location">
    <subcellularLocation>
        <location evidence="1">Cell inner membrane</location>
        <topology evidence="1">Multi-pass membrane protein</topology>
    </subcellularLocation>
    <subcellularLocation>
        <location evidence="9">Cell membrane</location>
        <topology evidence="9">Multi-pass membrane protein</topology>
    </subcellularLocation>
</comment>
<evidence type="ECO:0000256" key="4">
    <source>
        <dbReference type="ARBA" id="ARBA00022475"/>
    </source>
</evidence>
<dbReference type="InterPro" id="IPR047817">
    <property type="entry name" value="ABC2_TM_bact-type"/>
</dbReference>
<evidence type="ECO:0000313" key="11">
    <source>
        <dbReference type="EMBL" id="PAB58274.1"/>
    </source>
</evidence>
<keyword evidence="3 9" id="KW-0813">Transport</keyword>
<dbReference type="OrthoDB" id="9786910at2"/>
<dbReference type="EMBL" id="NIBG01000017">
    <property type="protein sequence ID" value="PAB58274.1"/>
    <property type="molecule type" value="Genomic_DNA"/>
</dbReference>
<dbReference type="PANTHER" id="PTHR30413">
    <property type="entry name" value="INNER MEMBRANE TRANSPORT PERMEASE"/>
    <property type="match status" value="1"/>
</dbReference>
<dbReference type="PRINTS" id="PR00164">
    <property type="entry name" value="ABC2TRNSPORT"/>
</dbReference>
<keyword evidence="8 9" id="KW-0472">Membrane</keyword>
<reference evidence="11 12" key="1">
    <citation type="submission" date="2017-06" db="EMBL/GenBank/DDBJ databases">
        <title>Draft genome sequence of anaerobic fermentative bacterium Anaeromicrobium sediminis DY2726D isolated from West Pacific Ocean sediments.</title>
        <authorList>
            <person name="Zeng X."/>
        </authorList>
    </citation>
    <scope>NUCLEOTIDE SEQUENCE [LARGE SCALE GENOMIC DNA]</scope>
    <source>
        <strain evidence="11 12">DY2726D</strain>
    </source>
</reference>
<dbReference type="PROSITE" id="PS51012">
    <property type="entry name" value="ABC_TM2"/>
    <property type="match status" value="1"/>
</dbReference>
<feature type="transmembrane region" description="Helical" evidence="9">
    <location>
        <begin position="37"/>
        <end position="59"/>
    </location>
</feature>
<evidence type="ECO:0000256" key="5">
    <source>
        <dbReference type="ARBA" id="ARBA00022519"/>
    </source>
</evidence>
<evidence type="ECO:0000256" key="1">
    <source>
        <dbReference type="ARBA" id="ARBA00004429"/>
    </source>
</evidence>
<feature type="domain" description="ABC transmembrane type-2" evidence="10">
    <location>
        <begin position="35"/>
        <end position="253"/>
    </location>
</feature>
<dbReference type="InterPro" id="IPR013525">
    <property type="entry name" value="ABC2_TM"/>
</dbReference>
<dbReference type="AlphaFoldDB" id="A0A267MFB4"/>
<gene>
    <name evidence="11" type="ORF">CCE28_15880</name>
</gene>
<feature type="transmembrane region" description="Helical" evidence="9">
    <location>
        <begin position="203"/>
        <end position="220"/>
    </location>
</feature>
<evidence type="ECO:0000256" key="6">
    <source>
        <dbReference type="ARBA" id="ARBA00022692"/>
    </source>
</evidence>
<evidence type="ECO:0000256" key="2">
    <source>
        <dbReference type="ARBA" id="ARBA00007783"/>
    </source>
</evidence>
<evidence type="ECO:0000256" key="3">
    <source>
        <dbReference type="ARBA" id="ARBA00022448"/>
    </source>
</evidence>
<keyword evidence="4 9" id="KW-1003">Cell membrane</keyword>
<comment type="caution">
    <text evidence="9">Lacks conserved residue(s) required for the propagation of feature annotation.</text>
</comment>
<evidence type="ECO:0000256" key="7">
    <source>
        <dbReference type="ARBA" id="ARBA00022989"/>
    </source>
</evidence>
<dbReference type="GO" id="GO:0043190">
    <property type="term" value="C:ATP-binding cassette (ABC) transporter complex"/>
    <property type="evidence" value="ECO:0007669"/>
    <property type="project" value="InterPro"/>
</dbReference>
<dbReference type="Pfam" id="PF01061">
    <property type="entry name" value="ABC2_membrane"/>
    <property type="match status" value="1"/>
</dbReference>
<dbReference type="PANTHER" id="PTHR30413:SF8">
    <property type="entry name" value="TRANSPORT PERMEASE PROTEIN"/>
    <property type="match status" value="1"/>
</dbReference>
<comment type="similarity">
    <text evidence="2 9">Belongs to the ABC-2 integral membrane protein family.</text>
</comment>
<organism evidence="11 12">
    <name type="scientific">Anaeromicrobium sediminis</name>
    <dbReference type="NCBI Taxonomy" id="1478221"/>
    <lineage>
        <taxon>Bacteria</taxon>
        <taxon>Bacillati</taxon>
        <taxon>Bacillota</taxon>
        <taxon>Clostridia</taxon>
        <taxon>Peptostreptococcales</taxon>
        <taxon>Thermotaleaceae</taxon>
        <taxon>Anaeromicrobium</taxon>
    </lineage>
</organism>
<comment type="caution">
    <text evidence="11">The sequence shown here is derived from an EMBL/GenBank/DDBJ whole genome shotgun (WGS) entry which is preliminary data.</text>
</comment>
<feature type="transmembrane region" description="Helical" evidence="9">
    <location>
        <begin position="232"/>
        <end position="251"/>
    </location>
</feature>
<proteinExistence type="inferred from homology"/>